<evidence type="ECO:0000313" key="2">
    <source>
        <dbReference type="Proteomes" id="UP000515679"/>
    </source>
</evidence>
<evidence type="ECO:0000313" key="1">
    <source>
        <dbReference type="EMBL" id="QMV43618.1"/>
    </source>
</evidence>
<proteinExistence type="predicted"/>
<keyword evidence="2" id="KW-1185">Reference proteome</keyword>
<protein>
    <submittedName>
        <fullName evidence="1">Uncharacterized protein</fullName>
    </submittedName>
</protein>
<dbReference type="Proteomes" id="UP000515679">
    <property type="component" value="Chromosome"/>
</dbReference>
<name>A0A7G5C334_9BACL</name>
<reference evidence="1 2" key="1">
    <citation type="submission" date="2019-07" db="EMBL/GenBank/DDBJ databases">
        <authorList>
            <person name="Kim J.K."/>
            <person name="Cheong H.-M."/>
            <person name="Choi Y."/>
            <person name="Hwang K.J."/>
            <person name="Lee S."/>
            <person name="Choi C."/>
        </authorList>
    </citation>
    <scope>NUCLEOTIDE SEQUENCE [LARGE SCALE GENOMIC DNA]</scope>
    <source>
        <strain evidence="1 2">KS 22</strain>
    </source>
</reference>
<gene>
    <name evidence="1" type="ORF">FPL14_22390</name>
</gene>
<dbReference type="AlphaFoldDB" id="A0A7G5C334"/>
<dbReference type="EMBL" id="CP041969">
    <property type="protein sequence ID" value="QMV43618.1"/>
    <property type="molecule type" value="Genomic_DNA"/>
</dbReference>
<organism evidence="1 2">
    <name type="scientific">Cohnella cholangitidis</name>
    <dbReference type="NCBI Taxonomy" id="2598458"/>
    <lineage>
        <taxon>Bacteria</taxon>
        <taxon>Bacillati</taxon>
        <taxon>Bacillota</taxon>
        <taxon>Bacilli</taxon>
        <taxon>Bacillales</taxon>
        <taxon>Paenibacillaceae</taxon>
        <taxon>Cohnella</taxon>
    </lineage>
</organism>
<accession>A0A7G5C334</accession>
<dbReference type="KEGG" id="cchl:FPL14_22390"/>
<sequence length="151" mass="17211">MIRSLSLERATLNVTLSLMVKARRKSHALEMADFLLNENNVIMDRIRLVNEVGSDRLFLMERIDGIHWDTAQLTDYSNLFKAIGHIRMTLRTESYSEPLGNHAYRLPRSSLNDRTVWVIPTTNEPAFTQVISQSLEVCAKSPDSFPFTNAG</sequence>
<dbReference type="RefSeq" id="WP_182299855.1">
    <property type="nucleotide sequence ID" value="NZ_CP041969.1"/>
</dbReference>